<evidence type="ECO:0000256" key="2">
    <source>
        <dbReference type="SAM" id="SignalP"/>
    </source>
</evidence>
<dbReference type="AlphaFoldDB" id="A0A0A9XMS1"/>
<feature type="region of interest" description="Disordered" evidence="1">
    <location>
        <begin position="94"/>
        <end position="114"/>
    </location>
</feature>
<accession>A0A0A9XMS1</accession>
<reference evidence="3" key="1">
    <citation type="journal article" date="2014" name="PLoS ONE">
        <title>Transcriptome-Based Identification of ABC Transporters in the Western Tarnished Plant Bug Lygus hesperus.</title>
        <authorList>
            <person name="Hull J.J."/>
            <person name="Chaney K."/>
            <person name="Geib S.M."/>
            <person name="Fabrick J.A."/>
            <person name="Brent C.S."/>
            <person name="Walsh D."/>
            <person name="Lavine L.C."/>
        </authorList>
    </citation>
    <scope>NUCLEOTIDE SEQUENCE</scope>
</reference>
<dbReference type="EMBL" id="GBHO01025189">
    <property type="protein sequence ID" value="JAG18415.1"/>
    <property type="molecule type" value="Transcribed_RNA"/>
</dbReference>
<organism evidence="3">
    <name type="scientific">Lygus hesperus</name>
    <name type="common">Western plant bug</name>
    <dbReference type="NCBI Taxonomy" id="30085"/>
    <lineage>
        <taxon>Eukaryota</taxon>
        <taxon>Metazoa</taxon>
        <taxon>Ecdysozoa</taxon>
        <taxon>Arthropoda</taxon>
        <taxon>Hexapoda</taxon>
        <taxon>Insecta</taxon>
        <taxon>Pterygota</taxon>
        <taxon>Neoptera</taxon>
        <taxon>Paraneoptera</taxon>
        <taxon>Hemiptera</taxon>
        <taxon>Heteroptera</taxon>
        <taxon>Panheteroptera</taxon>
        <taxon>Cimicomorpha</taxon>
        <taxon>Miridae</taxon>
        <taxon>Mirini</taxon>
        <taxon>Lygus</taxon>
    </lineage>
</organism>
<feature type="chain" id="PRO_5013243720" evidence="2">
    <location>
        <begin position="16"/>
        <end position="114"/>
    </location>
</feature>
<evidence type="ECO:0000313" key="3">
    <source>
        <dbReference type="EMBL" id="JAG18415.1"/>
    </source>
</evidence>
<sequence>MKYVILLSVIACASCNPLIAGIVANQYHAQDVLGQYTYGYSGGPSAKQEVKTADGITRGSYSYIEETVSYRALLTLLTPSTGSESTPPTCPWDLMGPSLPLPSPGSSALWPSAL</sequence>
<feature type="signal peptide" evidence="2">
    <location>
        <begin position="1"/>
        <end position="15"/>
    </location>
</feature>
<protein>
    <submittedName>
        <fullName evidence="3">Cuticle protein 6</fullName>
    </submittedName>
</protein>
<reference evidence="3" key="2">
    <citation type="submission" date="2014-07" db="EMBL/GenBank/DDBJ databases">
        <authorList>
            <person name="Hull J."/>
        </authorList>
    </citation>
    <scope>NUCLEOTIDE SEQUENCE</scope>
</reference>
<keyword evidence="2" id="KW-0732">Signal</keyword>
<gene>
    <name evidence="3" type="primary">CUO6_3</name>
    <name evidence="3" type="ORF">CM83_36022</name>
</gene>
<proteinExistence type="predicted"/>
<evidence type="ECO:0000256" key="1">
    <source>
        <dbReference type="SAM" id="MobiDB-lite"/>
    </source>
</evidence>
<name>A0A0A9XMS1_LYGHE</name>